<feature type="domain" description="CXXC-type" evidence="5">
    <location>
        <begin position="1024"/>
        <end position="1084"/>
    </location>
</feature>
<reference evidence="6 7" key="1">
    <citation type="submission" date="2016-09" db="EMBL/GenBank/DDBJ databases">
        <title>Extensive genetic diversity and differential bi-allelic expression allows diatom success in the polar Southern Ocean.</title>
        <authorList>
            <consortium name="DOE Joint Genome Institute"/>
            <person name="Mock T."/>
            <person name="Otillar R.P."/>
            <person name="Strauss J."/>
            <person name="Dupont C."/>
            <person name="Frickenhaus S."/>
            <person name="Maumus F."/>
            <person name="Mcmullan M."/>
            <person name="Sanges R."/>
            <person name="Schmutz J."/>
            <person name="Toseland A."/>
            <person name="Valas R."/>
            <person name="Veluchamy A."/>
            <person name="Ward B.J."/>
            <person name="Allen A."/>
            <person name="Barry K."/>
            <person name="Falciatore A."/>
            <person name="Ferrante M."/>
            <person name="Fortunato A.E."/>
            <person name="Gloeckner G."/>
            <person name="Gruber A."/>
            <person name="Hipkin R."/>
            <person name="Janech M."/>
            <person name="Kroth P."/>
            <person name="Leese F."/>
            <person name="Lindquist E."/>
            <person name="Lyon B.R."/>
            <person name="Martin J."/>
            <person name="Mayer C."/>
            <person name="Parker M."/>
            <person name="Quesneville H."/>
            <person name="Raymond J."/>
            <person name="Uhlig C."/>
            <person name="Valentin K.U."/>
            <person name="Worden A.Z."/>
            <person name="Armbrust E.V."/>
            <person name="Bowler C."/>
            <person name="Green B."/>
            <person name="Moulton V."/>
            <person name="Van Oosterhout C."/>
            <person name="Grigoriev I."/>
        </authorList>
    </citation>
    <scope>NUCLEOTIDE SEQUENCE [LARGE SCALE GENOMIC DNA]</scope>
    <source>
        <strain evidence="6 7">CCMP1102</strain>
    </source>
</reference>
<dbReference type="GO" id="GO:0003677">
    <property type="term" value="F:DNA binding"/>
    <property type="evidence" value="ECO:0007669"/>
    <property type="project" value="InterPro"/>
</dbReference>
<feature type="compositionally biased region" description="Polar residues" evidence="4">
    <location>
        <begin position="576"/>
        <end position="597"/>
    </location>
</feature>
<feature type="compositionally biased region" description="Basic residues" evidence="4">
    <location>
        <begin position="1245"/>
        <end position="1257"/>
    </location>
</feature>
<feature type="compositionally biased region" description="Polar residues" evidence="4">
    <location>
        <begin position="87"/>
        <end position="111"/>
    </location>
</feature>
<protein>
    <recommendedName>
        <fullName evidence="5">CXXC-type domain-containing protein</fullName>
    </recommendedName>
</protein>
<feature type="compositionally biased region" description="Basic and acidic residues" evidence="4">
    <location>
        <begin position="1110"/>
        <end position="1124"/>
    </location>
</feature>
<feature type="region of interest" description="Disordered" evidence="4">
    <location>
        <begin position="1103"/>
        <end position="1129"/>
    </location>
</feature>
<feature type="region of interest" description="Disordered" evidence="4">
    <location>
        <begin position="260"/>
        <end position="283"/>
    </location>
</feature>
<feature type="region of interest" description="Disordered" evidence="4">
    <location>
        <begin position="680"/>
        <end position="706"/>
    </location>
</feature>
<feature type="compositionally biased region" description="Polar residues" evidence="4">
    <location>
        <begin position="622"/>
        <end position="637"/>
    </location>
</feature>
<feature type="compositionally biased region" description="Low complexity" evidence="4">
    <location>
        <begin position="753"/>
        <end position="767"/>
    </location>
</feature>
<sequence>MSRESQRKATVAASSLSLLRPSKTADDSAASSIANRLVTPSPRLSLLSSSSTPKLIGKYELSSRNQTPRKKRLFVKKGSYASRKHTITTTTKKAENFSRSSSTLKNASSYSPKKLFSSPPDDNDDLATSRNQKSTTLTIRKGRVRNKKPSTGTTGNVSTRRRRTRENRRSRNFTVGDSLATIALITKTTPVSKMNSPKFKDEKKTCGKKRPERYPVVIATMGPNVNQKNDESSTRQTPLPADTNAEQLINDAKKKICSSRIIDNTNNNDNKKRNNSKNKNTVPAEYIPLLASRAQAVQSTRARSITEILNDIHKKKESESKNNRISGATRARLPRACKRNKRASARTNANSPKLKPRTRSFLSSSTIQDRGLLSVVPKDRSKSSFAEDDNFRKGVLEFPPKKRRRSRRFQGSSYQHQEESKNNFDTTTTNEGSTKNLAETTSNTIAVPFRQSEAAHLQKNMGNVSRTPVSRKTNKNRENTSEEKEQQKGALQRKRQSSVKRKRIGLCKNDTTEDGMINNASSSPSKRNQQRQLVQPSRLSSRRRAQHQQQFSMEEYSVYSNYSGHEEPEQEETVRTVMNPSQVSVSGVPNKISNNLTMPRRENQQCKSQNNSSLSVGEKSEISVSVCTKNFESSPSQRRMKLQQRSPRQKDKEGKASKKRVRFDSSTTTFSVKIKIKTNLDTSRNSKDRRNRNDRNTLPPSLDESTVQAIANQVTQACLTQAASTRMGTCSTINTCRDPAIDIDVDVNDEEQMSSPSSDVSSKSSESSDAEEDLKEEKGMSVYLNEIVDKQSVPINNNRINRFPLREGHDDGRSITSELTSDWNRPSRYLEHEEKREAMMKNVVQSNKDRNTCNSFVPQEHNKGRQEQDHGKACLNETFHFANDEESENDYQIDTDPATVKLQTSAQDASTTQSNAEKRPRLLVGRRQRMWHCSDSLAGSCADWSKVSTVAGLVAKKVPREVTMQKPLSRSEGRCRSRIGLMKTMQSLTTATKSSEEMNAENNDKTRERMSKNTTVIPVTPNITRKSRLVPLSPTYCCGKCKGCRRTLDCQTCDVCLEKLHCYGSLPSPSTNERLPLCLLRSCQRTCRVGRVDSLLGVASVTKPIQPKSNKNERGEHKKEHSHQESVLSKQLAENHVAAVKEKQDYTSNNVKAPWDDGDDWTVDYSYLSDPRHRGKISNSRGSKKSSYSTSLYASSWSLPLDKNLVKAGLGSGGRTSLSSVSESVISQKRSTQLPAADAAVSSNKRVRGRSVKRKRDPLHGLSLPSTSTDARKCLRALMEYDEADQDWV</sequence>
<dbReference type="OrthoDB" id="57340at2759"/>
<feature type="region of interest" description="Disordered" evidence="4">
    <location>
        <begin position="223"/>
        <end position="245"/>
    </location>
</feature>
<gene>
    <name evidence="6" type="ORF">FRACYDRAFT_259059</name>
</gene>
<dbReference type="PROSITE" id="PS51058">
    <property type="entry name" value="ZF_CXXC"/>
    <property type="match status" value="1"/>
</dbReference>
<evidence type="ECO:0000256" key="2">
    <source>
        <dbReference type="ARBA" id="ARBA00022771"/>
    </source>
</evidence>
<feature type="region of interest" description="Disordered" evidence="4">
    <location>
        <begin position="396"/>
        <end position="444"/>
    </location>
</feature>
<dbReference type="Proteomes" id="UP000095751">
    <property type="component" value="Unassembled WGS sequence"/>
</dbReference>
<feature type="compositionally biased region" description="Polar residues" evidence="4">
    <location>
        <begin position="423"/>
        <end position="444"/>
    </location>
</feature>
<feature type="compositionally biased region" description="Polar residues" evidence="4">
    <location>
        <begin position="460"/>
        <end position="471"/>
    </location>
</feature>
<feature type="compositionally biased region" description="Basic residues" evidence="4">
    <location>
        <begin position="159"/>
        <end position="171"/>
    </location>
</feature>
<organism evidence="6 7">
    <name type="scientific">Fragilariopsis cylindrus CCMP1102</name>
    <dbReference type="NCBI Taxonomy" id="635003"/>
    <lineage>
        <taxon>Eukaryota</taxon>
        <taxon>Sar</taxon>
        <taxon>Stramenopiles</taxon>
        <taxon>Ochrophyta</taxon>
        <taxon>Bacillariophyta</taxon>
        <taxon>Bacillariophyceae</taxon>
        <taxon>Bacillariophycidae</taxon>
        <taxon>Bacillariales</taxon>
        <taxon>Bacillariaceae</taxon>
        <taxon>Fragilariopsis</taxon>
    </lineage>
</organism>
<feature type="region of interest" description="Disordered" evidence="4">
    <location>
        <begin position="749"/>
        <end position="778"/>
    </location>
</feature>
<feature type="region of interest" description="Disordered" evidence="4">
    <location>
        <begin position="60"/>
        <end position="79"/>
    </location>
</feature>
<feature type="compositionally biased region" description="Low complexity" evidence="4">
    <location>
        <begin position="39"/>
        <end position="49"/>
    </location>
</feature>
<evidence type="ECO:0000256" key="4">
    <source>
        <dbReference type="SAM" id="MobiDB-lite"/>
    </source>
</evidence>
<dbReference type="KEGG" id="fcy:FRACYDRAFT_259059"/>
<evidence type="ECO:0000259" key="5">
    <source>
        <dbReference type="PROSITE" id="PS51058"/>
    </source>
</evidence>
<name>A0A1E7FW70_9STRA</name>
<dbReference type="InterPro" id="IPR002857">
    <property type="entry name" value="Znf_CXXC"/>
</dbReference>
<evidence type="ECO:0000256" key="3">
    <source>
        <dbReference type="ARBA" id="ARBA00022833"/>
    </source>
</evidence>
<accession>A0A1E7FW70</accession>
<feature type="region of interest" description="Disordered" evidence="4">
    <location>
        <begin position="457"/>
        <end position="664"/>
    </location>
</feature>
<keyword evidence="3" id="KW-0862">Zinc</keyword>
<dbReference type="GO" id="GO:0008270">
    <property type="term" value="F:zinc ion binding"/>
    <property type="evidence" value="ECO:0007669"/>
    <property type="project" value="UniProtKB-KW"/>
</dbReference>
<keyword evidence="2" id="KW-0863">Zinc-finger</keyword>
<feature type="compositionally biased region" description="Basic residues" evidence="4">
    <location>
        <begin position="332"/>
        <end position="344"/>
    </location>
</feature>
<feature type="region of interest" description="Disordered" evidence="4">
    <location>
        <begin position="315"/>
        <end position="365"/>
    </location>
</feature>
<keyword evidence="1" id="KW-0479">Metal-binding</keyword>
<evidence type="ECO:0000256" key="1">
    <source>
        <dbReference type="ARBA" id="ARBA00022723"/>
    </source>
</evidence>
<feature type="compositionally biased region" description="Polar residues" evidence="4">
    <location>
        <begin position="547"/>
        <end position="563"/>
    </location>
</feature>
<feature type="compositionally biased region" description="Polar residues" evidence="4">
    <location>
        <begin position="605"/>
        <end position="615"/>
    </location>
</feature>
<feature type="compositionally biased region" description="Basic residues" evidence="4">
    <location>
        <begin position="491"/>
        <end position="505"/>
    </location>
</feature>
<feature type="region of interest" description="Disordered" evidence="4">
    <location>
        <begin position="1"/>
        <end position="49"/>
    </location>
</feature>
<keyword evidence="7" id="KW-1185">Reference proteome</keyword>
<feature type="compositionally biased region" description="Basic and acidic residues" evidence="4">
    <location>
        <begin position="684"/>
        <end position="695"/>
    </location>
</feature>
<feature type="region of interest" description="Disordered" evidence="4">
    <location>
        <begin position="84"/>
        <end position="172"/>
    </location>
</feature>
<evidence type="ECO:0000313" key="7">
    <source>
        <dbReference type="Proteomes" id="UP000095751"/>
    </source>
</evidence>
<feature type="region of interest" description="Disordered" evidence="4">
    <location>
        <begin position="1227"/>
        <end position="1266"/>
    </location>
</feature>
<feature type="region of interest" description="Disordered" evidence="4">
    <location>
        <begin position="988"/>
        <end position="1008"/>
    </location>
</feature>
<evidence type="ECO:0000313" key="6">
    <source>
        <dbReference type="EMBL" id="OEU22400.1"/>
    </source>
</evidence>
<dbReference type="EMBL" id="KV784353">
    <property type="protein sequence ID" value="OEU22400.1"/>
    <property type="molecule type" value="Genomic_DNA"/>
</dbReference>
<feature type="compositionally biased region" description="Polar residues" evidence="4">
    <location>
        <begin position="518"/>
        <end position="539"/>
    </location>
</feature>
<feature type="compositionally biased region" description="Polar residues" evidence="4">
    <location>
        <begin position="126"/>
        <end position="138"/>
    </location>
</feature>
<proteinExistence type="predicted"/>
<dbReference type="InParanoid" id="A0A1E7FW70"/>
<feature type="compositionally biased region" description="Basic and acidic residues" evidence="4">
    <location>
        <begin position="475"/>
        <end position="487"/>
    </location>
</feature>